<dbReference type="Pfam" id="PF14017">
    <property type="entry name" value="DUF4233"/>
    <property type="match status" value="1"/>
</dbReference>
<sequence>MRWLVLVGRTGTFTYRMLMTVLVGQSIAVFFGALVARGTALASGDARAGTYLWLGVGLAVLCLVAAGLMRTPYGVTLGWVVQVATFVSATVVPAMLVVGLIFLALWVTCLHQGPRAEALAAQRRAELDAAERGEGPQLG</sequence>
<dbReference type="InterPro" id="IPR025327">
    <property type="entry name" value="DUF4233"/>
</dbReference>
<dbReference type="AlphaFoldDB" id="A0A542E3T0"/>
<keyword evidence="1" id="KW-0812">Transmembrane</keyword>
<dbReference type="Proteomes" id="UP000317893">
    <property type="component" value="Unassembled WGS sequence"/>
</dbReference>
<evidence type="ECO:0000313" key="2">
    <source>
        <dbReference type="EMBL" id="TQJ10003.1"/>
    </source>
</evidence>
<feature type="transmembrane region" description="Helical" evidence="1">
    <location>
        <begin position="13"/>
        <end position="36"/>
    </location>
</feature>
<protein>
    <submittedName>
        <fullName evidence="2">Uncharacterized protein DUF4233</fullName>
    </submittedName>
</protein>
<feature type="transmembrane region" description="Helical" evidence="1">
    <location>
        <begin position="48"/>
        <end position="69"/>
    </location>
</feature>
<evidence type="ECO:0000256" key="1">
    <source>
        <dbReference type="SAM" id="Phobius"/>
    </source>
</evidence>
<accession>A0A542E3T0</accession>
<keyword evidence="1" id="KW-1133">Transmembrane helix</keyword>
<name>A0A542E3T0_9MICO</name>
<gene>
    <name evidence="2" type="ORF">FB458_3121</name>
</gene>
<evidence type="ECO:0000313" key="3">
    <source>
        <dbReference type="Proteomes" id="UP000317893"/>
    </source>
</evidence>
<keyword evidence="1" id="KW-0472">Membrane</keyword>
<feature type="transmembrane region" description="Helical" evidence="1">
    <location>
        <begin position="81"/>
        <end position="107"/>
    </location>
</feature>
<comment type="caution">
    <text evidence="2">The sequence shown here is derived from an EMBL/GenBank/DDBJ whole genome shotgun (WGS) entry which is preliminary data.</text>
</comment>
<proteinExistence type="predicted"/>
<organism evidence="2 3">
    <name type="scientific">Lapillicoccus jejuensis</name>
    <dbReference type="NCBI Taxonomy" id="402171"/>
    <lineage>
        <taxon>Bacteria</taxon>
        <taxon>Bacillati</taxon>
        <taxon>Actinomycetota</taxon>
        <taxon>Actinomycetes</taxon>
        <taxon>Micrococcales</taxon>
        <taxon>Intrasporangiaceae</taxon>
        <taxon>Lapillicoccus</taxon>
    </lineage>
</organism>
<keyword evidence="3" id="KW-1185">Reference proteome</keyword>
<dbReference type="OrthoDB" id="3267755at2"/>
<dbReference type="EMBL" id="VFMN01000001">
    <property type="protein sequence ID" value="TQJ10003.1"/>
    <property type="molecule type" value="Genomic_DNA"/>
</dbReference>
<reference evidence="2 3" key="1">
    <citation type="submission" date="2019-06" db="EMBL/GenBank/DDBJ databases">
        <title>Sequencing the genomes of 1000 actinobacteria strains.</title>
        <authorList>
            <person name="Klenk H.-P."/>
        </authorList>
    </citation>
    <scope>NUCLEOTIDE SEQUENCE [LARGE SCALE GENOMIC DNA]</scope>
    <source>
        <strain evidence="2 3">DSM 18607</strain>
    </source>
</reference>
<dbReference type="RefSeq" id="WP_141849282.1">
    <property type="nucleotide sequence ID" value="NZ_BAAAPR010000001.1"/>
</dbReference>